<dbReference type="UniPathway" id="UPA00222"/>
<dbReference type="OMA" id="HVLNLKI"/>
<keyword evidence="5 8" id="KW-1133">Transmembrane helix</keyword>
<evidence type="ECO:0000313" key="13">
    <source>
        <dbReference type="WormBase" id="SRAE_1000315400"/>
    </source>
</evidence>
<reference evidence="10 11" key="1">
    <citation type="submission" date="2014-09" db="EMBL/GenBank/DDBJ databases">
        <authorList>
            <person name="Martin A.A."/>
        </authorList>
    </citation>
    <scope>NUCLEOTIDE SEQUENCE</scope>
    <source>
        <strain evidence="11">ED321</strain>
        <strain evidence="10">ED321 Heterogonic</strain>
    </source>
</reference>
<dbReference type="GO" id="GO:0046513">
    <property type="term" value="P:ceramide biosynthetic process"/>
    <property type="evidence" value="ECO:0007669"/>
    <property type="project" value="InterPro"/>
</dbReference>
<evidence type="ECO:0000256" key="2">
    <source>
        <dbReference type="ARBA" id="ARBA00004760"/>
    </source>
</evidence>
<feature type="transmembrane region" description="Helical" evidence="8">
    <location>
        <begin position="153"/>
        <end position="174"/>
    </location>
</feature>
<dbReference type="PROSITE" id="PS50922">
    <property type="entry name" value="TLC"/>
    <property type="match status" value="1"/>
</dbReference>
<evidence type="ECO:0000256" key="6">
    <source>
        <dbReference type="ARBA" id="ARBA00023136"/>
    </source>
</evidence>
<evidence type="ECO:0000256" key="5">
    <source>
        <dbReference type="ARBA" id="ARBA00022989"/>
    </source>
</evidence>
<dbReference type="GeneID" id="36377266"/>
<dbReference type="STRING" id="34506.A0A090L520"/>
<dbReference type="InterPro" id="IPR016439">
    <property type="entry name" value="Lag1/Lac1-like"/>
</dbReference>
<comment type="subcellular location">
    <subcellularLocation>
        <location evidence="1">Membrane</location>
        <topology evidence="1">Multi-pass membrane protein</topology>
    </subcellularLocation>
</comment>
<dbReference type="InterPro" id="IPR006634">
    <property type="entry name" value="TLC-dom"/>
</dbReference>
<feature type="transmembrane region" description="Helical" evidence="8">
    <location>
        <begin position="246"/>
        <end position="270"/>
    </location>
</feature>
<proteinExistence type="predicted"/>
<feature type="domain" description="TLC" evidence="9">
    <location>
        <begin position="103"/>
        <end position="322"/>
    </location>
</feature>
<dbReference type="CTD" id="36377266"/>
<comment type="pathway">
    <text evidence="3">Sphingolipid metabolism.</text>
</comment>
<feature type="transmembrane region" description="Helical" evidence="8">
    <location>
        <begin position="112"/>
        <end position="133"/>
    </location>
</feature>
<keyword evidence="11" id="KW-1185">Reference proteome</keyword>
<feature type="transmembrane region" description="Helical" evidence="8">
    <location>
        <begin position="186"/>
        <end position="206"/>
    </location>
</feature>
<comment type="pathway">
    <text evidence="2">Lipid metabolism; sphingolipid metabolism.</text>
</comment>
<evidence type="ECO:0000256" key="8">
    <source>
        <dbReference type="SAM" id="Phobius"/>
    </source>
</evidence>
<evidence type="ECO:0000313" key="10">
    <source>
        <dbReference type="EMBL" id="CEF64901.1"/>
    </source>
</evidence>
<dbReference type="PANTHER" id="PTHR12560:SF58">
    <property type="entry name" value="CERAMIDE SYNTHASE 1"/>
    <property type="match status" value="1"/>
</dbReference>
<reference evidence="12" key="2">
    <citation type="submission" date="2020-12" db="UniProtKB">
        <authorList>
            <consortium name="WormBaseParasite"/>
        </authorList>
    </citation>
    <scope>IDENTIFICATION</scope>
</reference>
<dbReference type="WBParaSite" id="SRAE_1000315400.1">
    <property type="protein sequence ID" value="SRAE_1000315400.1"/>
    <property type="gene ID" value="WBGene00259771"/>
</dbReference>
<dbReference type="WormBase" id="SRAE_1000315400">
    <property type="protein sequence ID" value="SRP04850"/>
    <property type="gene ID" value="WBGene00259771"/>
</dbReference>
<evidence type="ECO:0000259" key="9">
    <source>
        <dbReference type="PROSITE" id="PS50922"/>
    </source>
</evidence>
<evidence type="ECO:0000256" key="1">
    <source>
        <dbReference type="ARBA" id="ARBA00004141"/>
    </source>
</evidence>
<dbReference type="GO" id="GO:0050291">
    <property type="term" value="F:sphingosine N-acyltransferase activity"/>
    <property type="evidence" value="ECO:0007669"/>
    <property type="project" value="InterPro"/>
</dbReference>
<keyword evidence="6 7" id="KW-0472">Membrane</keyword>
<dbReference type="AlphaFoldDB" id="A0A090L520"/>
<evidence type="ECO:0000256" key="3">
    <source>
        <dbReference type="ARBA" id="ARBA00004991"/>
    </source>
</evidence>
<evidence type="ECO:0000313" key="11">
    <source>
        <dbReference type="Proteomes" id="UP000035682"/>
    </source>
</evidence>
<evidence type="ECO:0000256" key="7">
    <source>
        <dbReference type="PROSITE-ProRule" id="PRU00205"/>
    </source>
</evidence>
<dbReference type="PANTHER" id="PTHR12560">
    <property type="entry name" value="LONGEVITY ASSURANCE FACTOR 1 LAG1"/>
    <property type="match status" value="1"/>
</dbReference>
<sequence length="364" mass="43617">MIPPEYNITDSFIYNVPTVDFITFFNLTTNSVIHFLKRFYTVRPNYKIPWTFLEDLSTLKIRWFEIILVFILAIFWTVLRYWITDIIVKPKIKSFNLSPLNSHKLPESIWKFLYYLTSFGFSCYVTLWSGRYNYFYQPISLWDGWQNMEGQKIFWDVYFIYFTQCSYYLHSIYATIYMDIWRKDSLLMIVHHFVALTLITLSYGSGHLLEGAFVLFLHDNTDLLLEITKICFYLKKRENGDYYPILHFMGNLAFVMFSVFWFIFRLYFYPLKLLYTTIYAGVYLGPQDSPFFPILGTMLVVVLFMNIYWFNFIIRMVIRVCKTGEEPEDNREFDTASVIGVSRKELEMMVKEGKFNQNGKVKVN</sequence>
<dbReference type="OrthoDB" id="537032at2759"/>
<dbReference type="RefSeq" id="XP_024504102.1">
    <property type="nucleotide sequence ID" value="XM_024650312.1"/>
</dbReference>
<name>A0A090L520_STRRB</name>
<dbReference type="SMART" id="SM00724">
    <property type="entry name" value="TLC"/>
    <property type="match status" value="1"/>
</dbReference>
<organism evidence="10">
    <name type="scientific">Strongyloides ratti</name>
    <name type="common">Parasitic roundworm</name>
    <dbReference type="NCBI Taxonomy" id="34506"/>
    <lineage>
        <taxon>Eukaryota</taxon>
        <taxon>Metazoa</taxon>
        <taxon>Ecdysozoa</taxon>
        <taxon>Nematoda</taxon>
        <taxon>Chromadorea</taxon>
        <taxon>Rhabditida</taxon>
        <taxon>Tylenchina</taxon>
        <taxon>Panagrolaimomorpha</taxon>
        <taxon>Strongyloidoidea</taxon>
        <taxon>Strongyloididae</taxon>
        <taxon>Strongyloides</taxon>
    </lineage>
</organism>
<dbReference type="PIRSF" id="PIRSF005225">
    <property type="entry name" value="LAG1_LAC1"/>
    <property type="match status" value="1"/>
</dbReference>
<protein>
    <submittedName>
        <fullName evidence="10 12">Ceramide synthase 1</fullName>
    </submittedName>
</protein>
<accession>A0A090L520</accession>
<keyword evidence="4 7" id="KW-0812">Transmembrane</keyword>
<evidence type="ECO:0000313" key="12">
    <source>
        <dbReference type="WBParaSite" id="SRAE_1000315400.1"/>
    </source>
</evidence>
<feature type="transmembrane region" description="Helical" evidence="8">
    <location>
        <begin position="63"/>
        <end position="83"/>
    </location>
</feature>
<dbReference type="EMBL" id="LN609528">
    <property type="protein sequence ID" value="CEF64901.1"/>
    <property type="molecule type" value="Genomic_DNA"/>
</dbReference>
<gene>
    <name evidence="10 12 13" type="ORF">SRAE_1000315400</name>
</gene>
<dbReference type="GO" id="GO:0016020">
    <property type="term" value="C:membrane"/>
    <property type="evidence" value="ECO:0007669"/>
    <property type="project" value="UniProtKB-SubCell"/>
</dbReference>
<dbReference type="Proteomes" id="UP000035682">
    <property type="component" value="Unplaced"/>
</dbReference>
<evidence type="ECO:0000256" key="4">
    <source>
        <dbReference type="ARBA" id="ARBA00022692"/>
    </source>
</evidence>
<feature type="transmembrane region" description="Helical" evidence="8">
    <location>
        <begin position="290"/>
        <end position="310"/>
    </location>
</feature>
<dbReference type="Pfam" id="PF03798">
    <property type="entry name" value="TRAM_LAG1_CLN8"/>
    <property type="match status" value="1"/>
</dbReference>